<sequence>MEKPSEGATGELTTGENEETTRKPTVNVCNGARCRCFEALPVVVERVSFLPSRKPERNASVVPAEEKTDNKESDSPTTEVGIPLPKTPEYDRKAGPSVLEQVGVASEDGQEDVESTKESGEIPDESAAKARTPSTVGVELEEYNKELEERLFPLDEVELGKRVVRNAGKAKEPSLEELSVLLNLPVETVRRTREASPGELSTPEYWLGWFKKTLAASAQAKRANRGFRADTPPTKEETRAEPGPSGPTEHVSAKDDDASIMNEVVASIVPSSRFAATTVDECRVIANIGVPRANLERKDEDVPSALPFRSRTLVRSVVFRLILDEEAKNGARCPKCHYPEAYPPEIEPRGHFVPGPFPVEHMTRARGLVLKRAGVLGDDVMQSVLREISRTYLEFVSSTLAKRLERRRTCCCRTLGGSRKPHRMRQGSGRRTQLRLFCEGR</sequence>
<feature type="region of interest" description="Disordered" evidence="1">
    <location>
        <begin position="221"/>
        <end position="256"/>
    </location>
</feature>
<feature type="compositionally biased region" description="Low complexity" evidence="1">
    <location>
        <begin position="1"/>
        <end position="15"/>
    </location>
</feature>
<comment type="caution">
    <text evidence="2">The sequence shown here is derived from an EMBL/GenBank/DDBJ whole genome shotgun (WGS) entry which is preliminary data.</text>
</comment>
<feature type="region of interest" description="Disordered" evidence="1">
    <location>
        <begin position="1"/>
        <end position="27"/>
    </location>
</feature>
<protein>
    <submittedName>
        <fullName evidence="2">Uncharacterized protein</fullName>
    </submittedName>
</protein>
<proteinExistence type="predicted"/>
<name>A0A6G0L139_9STRA</name>
<organism evidence="2 3">
    <name type="scientific">Phytophthora fragariae</name>
    <dbReference type="NCBI Taxonomy" id="53985"/>
    <lineage>
        <taxon>Eukaryota</taxon>
        <taxon>Sar</taxon>
        <taxon>Stramenopiles</taxon>
        <taxon>Oomycota</taxon>
        <taxon>Peronosporomycetes</taxon>
        <taxon>Peronosporales</taxon>
        <taxon>Peronosporaceae</taxon>
        <taxon>Phytophthora</taxon>
    </lineage>
</organism>
<feature type="compositionally biased region" description="Basic and acidic residues" evidence="1">
    <location>
        <begin position="64"/>
        <end position="74"/>
    </location>
</feature>
<evidence type="ECO:0000256" key="1">
    <source>
        <dbReference type="SAM" id="MobiDB-lite"/>
    </source>
</evidence>
<evidence type="ECO:0000313" key="2">
    <source>
        <dbReference type="EMBL" id="KAE9105235.1"/>
    </source>
</evidence>
<feature type="region of interest" description="Disordered" evidence="1">
    <location>
        <begin position="51"/>
        <end position="132"/>
    </location>
</feature>
<dbReference type="EMBL" id="QXFX01000757">
    <property type="protein sequence ID" value="KAE9105235.1"/>
    <property type="molecule type" value="Genomic_DNA"/>
</dbReference>
<dbReference type="Proteomes" id="UP000488956">
    <property type="component" value="Unassembled WGS sequence"/>
</dbReference>
<evidence type="ECO:0000313" key="3">
    <source>
        <dbReference type="Proteomes" id="UP000488956"/>
    </source>
</evidence>
<gene>
    <name evidence="2" type="ORF">PF010_g13103</name>
</gene>
<accession>A0A6G0L139</accession>
<reference evidence="2 3" key="1">
    <citation type="submission" date="2018-09" db="EMBL/GenBank/DDBJ databases">
        <title>Genomic investigation of the strawberry pathogen Phytophthora fragariae indicates pathogenicity is determined by transcriptional variation in three key races.</title>
        <authorList>
            <person name="Adams T.M."/>
            <person name="Armitage A.D."/>
            <person name="Sobczyk M.K."/>
            <person name="Bates H.J."/>
            <person name="Dunwell J.M."/>
            <person name="Nellist C.F."/>
            <person name="Harrison R.J."/>
        </authorList>
    </citation>
    <scope>NUCLEOTIDE SEQUENCE [LARGE SCALE GENOMIC DNA]</scope>
    <source>
        <strain evidence="2 3">ONT-3</strain>
    </source>
</reference>
<dbReference type="AlphaFoldDB" id="A0A6G0L139"/>